<reference evidence="1 2" key="1">
    <citation type="submission" date="2020-06" db="EMBL/GenBank/DDBJ databases">
        <authorList>
            <person name="Li R."/>
            <person name="Bekaert M."/>
        </authorList>
    </citation>
    <scope>NUCLEOTIDE SEQUENCE [LARGE SCALE GENOMIC DNA]</scope>
    <source>
        <strain evidence="2">wild</strain>
    </source>
</reference>
<organism evidence="1 2">
    <name type="scientific">Mytilus coruscus</name>
    <name type="common">Sea mussel</name>
    <dbReference type="NCBI Taxonomy" id="42192"/>
    <lineage>
        <taxon>Eukaryota</taxon>
        <taxon>Metazoa</taxon>
        <taxon>Spiralia</taxon>
        <taxon>Lophotrochozoa</taxon>
        <taxon>Mollusca</taxon>
        <taxon>Bivalvia</taxon>
        <taxon>Autobranchia</taxon>
        <taxon>Pteriomorphia</taxon>
        <taxon>Mytilida</taxon>
        <taxon>Mytiloidea</taxon>
        <taxon>Mytilidae</taxon>
        <taxon>Mytilinae</taxon>
        <taxon>Mytilus</taxon>
    </lineage>
</organism>
<gene>
    <name evidence="1" type="ORF">MCOR_9758</name>
</gene>
<dbReference type="EMBL" id="CACVKT020001750">
    <property type="protein sequence ID" value="CAC5371218.1"/>
    <property type="molecule type" value="Genomic_DNA"/>
</dbReference>
<dbReference type="Proteomes" id="UP000507470">
    <property type="component" value="Unassembled WGS sequence"/>
</dbReference>
<sequence>MYKQYSRARSSSVIHFDKERKARTSSELHMDTGRGVRTFFEINLDKGRGAKTFSVINLDIGRGARATSEINLETGRGVVMSRLMQFFMSVEIKNDTAVYIEPLLSNVSCVIADQAIFKFRVIGEAKIVAIFEVKDATVLNRVTAEIMASGSFTVTCTPLTCYESWAKLLGVDENFTGPAPRKLTGKYVAWFDITLEHHGIPLEQFVEYWRDEAASILELRSKGQIEIEIFKVLGERRLHAFSCKDNPEDWEGIMLKLPMWVKMGDQIYKKTKLVTKMI</sequence>
<evidence type="ECO:0000313" key="2">
    <source>
        <dbReference type="Proteomes" id="UP000507470"/>
    </source>
</evidence>
<dbReference type="OrthoDB" id="5961967at2759"/>
<protein>
    <submittedName>
        <fullName evidence="1">Uncharacterized protein</fullName>
    </submittedName>
</protein>
<keyword evidence="2" id="KW-1185">Reference proteome</keyword>
<evidence type="ECO:0000313" key="1">
    <source>
        <dbReference type="EMBL" id="CAC5371218.1"/>
    </source>
</evidence>
<name>A0A6J8APS3_MYTCO</name>
<accession>A0A6J8APS3</accession>
<dbReference type="AlphaFoldDB" id="A0A6J8APS3"/>
<proteinExistence type="predicted"/>